<dbReference type="Proteomes" id="UP001060085">
    <property type="component" value="Linkage Group LG04"/>
</dbReference>
<accession>A0ACC0B687</accession>
<organism evidence="1 2">
    <name type="scientific">Catharanthus roseus</name>
    <name type="common">Madagascar periwinkle</name>
    <name type="synonym">Vinca rosea</name>
    <dbReference type="NCBI Taxonomy" id="4058"/>
    <lineage>
        <taxon>Eukaryota</taxon>
        <taxon>Viridiplantae</taxon>
        <taxon>Streptophyta</taxon>
        <taxon>Embryophyta</taxon>
        <taxon>Tracheophyta</taxon>
        <taxon>Spermatophyta</taxon>
        <taxon>Magnoliopsida</taxon>
        <taxon>eudicotyledons</taxon>
        <taxon>Gunneridae</taxon>
        <taxon>Pentapetalae</taxon>
        <taxon>asterids</taxon>
        <taxon>lamiids</taxon>
        <taxon>Gentianales</taxon>
        <taxon>Apocynaceae</taxon>
        <taxon>Rauvolfioideae</taxon>
        <taxon>Vinceae</taxon>
        <taxon>Catharanthinae</taxon>
        <taxon>Catharanthus</taxon>
    </lineage>
</organism>
<comment type="caution">
    <text evidence="1">The sequence shown here is derived from an EMBL/GenBank/DDBJ whole genome shotgun (WGS) entry which is preliminary data.</text>
</comment>
<reference evidence="2" key="1">
    <citation type="journal article" date="2023" name="Nat. Plants">
        <title>Single-cell RNA sequencing provides a high-resolution roadmap for understanding the multicellular compartmentation of specialized metabolism.</title>
        <authorList>
            <person name="Sun S."/>
            <person name="Shen X."/>
            <person name="Li Y."/>
            <person name="Li Y."/>
            <person name="Wang S."/>
            <person name="Li R."/>
            <person name="Zhang H."/>
            <person name="Shen G."/>
            <person name="Guo B."/>
            <person name="Wei J."/>
            <person name="Xu J."/>
            <person name="St-Pierre B."/>
            <person name="Chen S."/>
            <person name="Sun C."/>
        </authorList>
    </citation>
    <scope>NUCLEOTIDE SEQUENCE [LARGE SCALE GENOMIC DNA]</scope>
</reference>
<evidence type="ECO:0000313" key="1">
    <source>
        <dbReference type="EMBL" id="KAI5668141.1"/>
    </source>
</evidence>
<dbReference type="EMBL" id="CM044704">
    <property type="protein sequence ID" value="KAI5668141.1"/>
    <property type="molecule type" value="Genomic_DNA"/>
</dbReference>
<keyword evidence="2" id="KW-1185">Reference proteome</keyword>
<evidence type="ECO:0000313" key="2">
    <source>
        <dbReference type="Proteomes" id="UP001060085"/>
    </source>
</evidence>
<name>A0ACC0B687_CATRO</name>
<proteinExistence type="predicted"/>
<gene>
    <name evidence="1" type="ORF">M9H77_17994</name>
</gene>
<protein>
    <submittedName>
        <fullName evidence="1">Uncharacterized protein</fullName>
    </submittedName>
</protein>
<sequence length="66" mass="6879">MAAAHAWKSPGNQGTYGALRLELLQVPHPAGGFTPNFGYGRDNIQTLQGSGSPGGAQEFLIVKILA</sequence>